<feature type="region of interest" description="Disordered" evidence="1">
    <location>
        <begin position="229"/>
        <end position="286"/>
    </location>
</feature>
<dbReference type="OrthoDB" id="8960581at2759"/>
<dbReference type="GeneID" id="117309157"/>
<name>A0A6J3QGD7_TURTR</name>
<feature type="compositionally biased region" description="Basic and acidic residues" evidence="1">
    <location>
        <begin position="155"/>
        <end position="176"/>
    </location>
</feature>
<feature type="compositionally biased region" description="Basic and acidic residues" evidence="1">
    <location>
        <begin position="229"/>
        <end position="240"/>
    </location>
</feature>
<feature type="compositionally biased region" description="Basic and acidic residues" evidence="1">
    <location>
        <begin position="259"/>
        <end position="278"/>
    </location>
</feature>
<dbReference type="Proteomes" id="UP000245320">
    <property type="component" value="Chromosome 19"/>
</dbReference>
<dbReference type="RefSeq" id="XP_033701481.1">
    <property type="nucleotide sequence ID" value="XM_033845590.1"/>
</dbReference>
<feature type="region of interest" description="Disordered" evidence="1">
    <location>
        <begin position="77"/>
        <end position="107"/>
    </location>
</feature>
<protein>
    <submittedName>
        <fullName evidence="3">Sperm acrosome membrane-associated protein 6 isoform X1</fullName>
    </submittedName>
</protein>
<gene>
    <name evidence="3" type="primary">SPACA6</name>
</gene>
<reference evidence="3" key="1">
    <citation type="submission" date="2025-08" db="UniProtKB">
        <authorList>
            <consortium name="RefSeq"/>
        </authorList>
    </citation>
    <scope>IDENTIFICATION</scope>
    <source>
        <tissue evidence="3">Spleen</tissue>
    </source>
</reference>
<evidence type="ECO:0000256" key="1">
    <source>
        <dbReference type="SAM" id="MobiDB-lite"/>
    </source>
</evidence>
<evidence type="ECO:0000313" key="2">
    <source>
        <dbReference type="Proteomes" id="UP000245320"/>
    </source>
</evidence>
<evidence type="ECO:0000313" key="3">
    <source>
        <dbReference type="RefSeq" id="XP_033701481.1"/>
    </source>
</evidence>
<dbReference type="FunCoup" id="A0A6J3QGD7">
    <property type="interactions" value="631"/>
</dbReference>
<feature type="region of interest" description="Disordered" evidence="1">
    <location>
        <begin position="124"/>
        <end position="195"/>
    </location>
</feature>
<dbReference type="PANTHER" id="PTHR37366:SF1">
    <property type="entry name" value="SPERM ACROSOME MEMBRANE-ASSOCIATED PROTEIN 6"/>
    <property type="match status" value="1"/>
</dbReference>
<keyword evidence="2" id="KW-1185">Reference proteome</keyword>
<dbReference type="CTD" id="147650"/>
<feature type="compositionally biased region" description="Basic and acidic residues" evidence="1">
    <location>
        <begin position="124"/>
        <end position="136"/>
    </location>
</feature>
<dbReference type="InterPro" id="IPR034549">
    <property type="entry name" value="SPACA6"/>
</dbReference>
<dbReference type="PANTHER" id="PTHR37366">
    <property type="entry name" value="SPERM ACROSOME MEMBRANE-ASSOCIATED PROTEIN 6"/>
    <property type="match status" value="1"/>
</dbReference>
<sequence length="463" mass="50510">MALLAAGSAVPSALVALTVFRASAWACLLCFTSYKERLQICQIFVGLESPGLEKCEEALTDAFKGLQDTEISEETPHILQGPEGGMWREGPERPGETEGNKGSEMGGWRLCRGQRLRDGRTEALRGPEAQRREDRGFAGARGSETGGQRLCGGQRLRDGRTEALRGPEAQRREDRGFAGARGSETGGQRLCGGHRREDRGFAGARDSETGGQRLCGGQRLRDGRTEALRGPEAQRQEDRGFAGARGSETGGQRLCGGQRLRDGRTEALRRPEAQREAEEGPLWGCGVGEPLRPSSCLRPPDYEERSHLHDAFTQMTHSLQEVATAQGSFQVAFPHAAEKMQKIILQLKEVQACIRPCGLQEVARRFRCRGCYSTVCDLPLDCPVQDLTVTRGHQAMFFCTVNFQLPKEEITYSWKFAGGGVSRGGSSMKTGGGLCFTRGWGVRMQRVGLGLDSDFVQGEGLGI</sequence>
<dbReference type="AlphaFoldDB" id="A0A6J3QGD7"/>
<organism evidence="2 3">
    <name type="scientific">Tursiops truncatus</name>
    <name type="common">Atlantic bottle-nosed dolphin</name>
    <name type="synonym">Delphinus truncatus</name>
    <dbReference type="NCBI Taxonomy" id="9739"/>
    <lineage>
        <taxon>Eukaryota</taxon>
        <taxon>Metazoa</taxon>
        <taxon>Chordata</taxon>
        <taxon>Craniata</taxon>
        <taxon>Vertebrata</taxon>
        <taxon>Euteleostomi</taxon>
        <taxon>Mammalia</taxon>
        <taxon>Eutheria</taxon>
        <taxon>Laurasiatheria</taxon>
        <taxon>Artiodactyla</taxon>
        <taxon>Whippomorpha</taxon>
        <taxon>Cetacea</taxon>
        <taxon>Odontoceti</taxon>
        <taxon>Delphinidae</taxon>
        <taxon>Tursiops</taxon>
    </lineage>
</organism>
<proteinExistence type="predicted"/>
<dbReference type="InParanoid" id="A0A6J3QGD7"/>
<dbReference type="GO" id="GO:0007342">
    <property type="term" value="P:fusion of sperm to egg plasma membrane involved in single fertilization"/>
    <property type="evidence" value="ECO:0007669"/>
    <property type="project" value="InterPro"/>
</dbReference>
<accession>A0A6J3QGD7</accession>
<feature type="compositionally biased region" description="Basic and acidic residues" evidence="1">
    <location>
        <begin position="89"/>
        <end position="101"/>
    </location>
</feature>